<dbReference type="Gene3D" id="3.40.50.720">
    <property type="entry name" value="NAD(P)-binding Rossmann-like Domain"/>
    <property type="match status" value="1"/>
</dbReference>
<dbReference type="GO" id="GO:0016491">
    <property type="term" value="F:oxidoreductase activity"/>
    <property type="evidence" value="ECO:0007669"/>
    <property type="project" value="UniProtKB-KW"/>
</dbReference>
<dbReference type="STRING" id="407821.A0A087ULA2"/>
<evidence type="ECO:0000313" key="3">
    <source>
        <dbReference type="Proteomes" id="UP000054359"/>
    </source>
</evidence>
<feature type="non-terminal residue" evidence="2">
    <location>
        <position position="192"/>
    </location>
</feature>
<reference evidence="2 3" key="1">
    <citation type="submission" date="2013-11" db="EMBL/GenBank/DDBJ databases">
        <title>Genome sequencing of Stegodyphus mimosarum.</title>
        <authorList>
            <person name="Bechsgaard J."/>
        </authorList>
    </citation>
    <scope>NUCLEOTIDE SEQUENCE [LARGE SCALE GENOMIC DNA]</scope>
</reference>
<dbReference type="InterPro" id="IPR036291">
    <property type="entry name" value="NAD(P)-bd_dom_sf"/>
</dbReference>
<dbReference type="EMBL" id="KK120372">
    <property type="protein sequence ID" value="KFM78141.1"/>
    <property type="molecule type" value="Genomic_DNA"/>
</dbReference>
<dbReference type="Proteomes" id="UP000054359">
    <property type="component" value="Unassembled WGS sequence"/>
</dbReference>
<organism evidence="2 3">
    <name type="scientific">Stegodyphus mimosarum</name>
    <name type="common">African social velvet spider</name>
    <dbReference type="NCBI Taxonomy" id="407821"/>
    <lineage>
        <taxon>Eukaryota</taxon>
        <taxon>Metazoa</taxon>
        <taxon>Ecdysozoa</taxon>
        <taxon>Arthropoda</taxon>
        <taxon>Chelicerata</taxon>
        <taxon>Arachnida</taxon>
        <taxon>Araneae</taxon>
        <taxon>Araneomorphae</taxon>
        <taxon>Entelegynae</taxon>
        <taxon>Eresoidea</taxon>
        <taxon>Eresidae</taxon>
        <taxon>Stegodyphus</taxon>
    </lineage>
</organism>
<keyword evidence="3" id="KW-1185">Reference proteome</keyword>
<dbReference type="Pfam" id="PF00106">
    <property type="entry name" value="adh_short"/>
    <property type="match status" value="1"/>
</dbReference>
<gene>
    <name evidence="2" type="ORF">X975_18756</name>
</gene>
<sequence length="192" mass="22069">MELIKKVLEVNTFGVVRVTKAFLPLLCKSKGRVVAVASAAGRYTYPGMVPYCMSKQATVSFCDGLRLEMYKFGIKAITIEPWMYKTPITSKDTIVKYVTKTWENAPQEIKEFFPGDYLQRYLKSTLKFITFSISDKPQQVVDCLEEAVMAINPKYFYNPGTLFSRFTFWFISRLPKPIADLVLYDHCATEMD</sequence>
<accession>A0A087ULA2</accession>
<dbReference type="InterPro" id="IPR002347">
    <property type="entry name" value="SDR_fam"/>
</dbReference>
<protein>
    <submittedName>
        <fullName evidence="2">Short-chain dehydrogenase/reductase family 9C member 7</fullName>
    </submittedName>
</protein>
<dbReference type="PROSITE" id="PS00061">
    <property type="entry name" value="ADH_SHORT"/>
    <property type="match status" value="1"/>
</dbReference>
<dbReference type="AlphaFoldDB" id="A0A087ULA2"/>
<dbReference type="OrthoDB" id="294295at2759"/>
<proteinExistence type="predicted"/>
<dbReference type="OMA" id="DHCATEM"/>
<dbReference type="PANTHER" id="PTHR43313:SF36">
    <property type="entry name" value="D-BETA-HYDROXYBUTYRATE DEHYDROGENASE, MITOCHONDRIAL"/>
    <property type="match status" value="1"/>
</dbReference>
<evidence type="ECO:0000256" key="1">
    <source>
        <dbReference type="ARBA" id="ARBA00023002"/>
    </source>
</evidence>
<name>A0A087ULA2_STEMI</name>
<dbReference type="SUPFAM" id="SSF51735">
    <property type="entry name" value="NAD(P)-binding Rossmann-fold domains"/>
    <property type="match status" value="1"/>
</dbReference>
<dbReference type="GO" id="GO:0008202">
    <property type="term" value="P:steroid metabolic process"/>
    <property type="evidence" value="ECO:0007669"/>
    <property type="project" value="TreeGrafter"/>
</dbReference>
<dbReference type="PANTHER" id="PTHR43313">
    <property type="entry name" value="SHORT-CHAIN DEHYDROGENASE/REDUCTASE FAMILY 9C"/>
    <property type="match status" value="1"/>
</dbReference>
<evidence type="ECO:0000313" key="2">
    <source>
        <dbReference type="EMBL" id="KFM78141.1"/>
    </source>
</evidence>
<dbReference type="PRINTS" id="PR00081">
    <property type="entry name" value="GDHRDH"/>
</dbReference>
<keyword evidence="1" id="KW-0560">Oxidoreductase</keyword>
<dbReference type="InterPro" id="IPR020904">
    <property type="entry name" value="Sc_DH/Rdtase_CS"/>
</dbReference>